<dbReference type="Proteomes" id="UP000663880">
    <property type="component" value="Unassembled WGS sequence"/>
</dbReference>
<sequence>MSTTENSGAERLTSSTPSSQEVSGISLSLRVPPPHPQQPAIDTLIGEIRRLSLEVAELRAQPRDNYRNSRSRHRLQSRSQNASTNRNENQRESQMEDRNRKKSPMPYCYYHQRYGMDAKKCAPPCSVKPINQSEN</sequence>
<evidence type="ECO:0000313" key="2">
    <source>
        <dbReference type="EMBL" id="CAF4948037.1"/>
    </source>
</evidence>
<protein>
    <submittedName>
        <fullName evidence="2">Uncharacterized protein</fullName>
    </submittedName>
</protein>
<organism evidence="2 3">
    <name type="scientific">Pieris macdunnoughi</name>
    <dbReference type="NCBI Taxonomy" id="345717"/>
    <lineage>
        <taxon>Eukaryota</taxon>
        <taxon>Metazoa</taxon>
        <taxon>Ecdysozoa</taxon>
        <taxon>Arthropoda</taxon>
        <taxon>Hexapoda</taxon>
        <taxon>Insecta</taxon>
        <taxon>Pterygota</taxon>
        <taxon>Neoptera</taxon>
        <taxon>Endopterygota</taxon>
        <taxon>Lepidoptera</taxon>
        <taxon>Glossata</taxon>
        <taxon>Ditrysia</taxon>
        <taxon>Papilionoidea</taxon>
        <taxon>Pieridae</taxon>
        <taxon>Pierinae</taxon>
        <taxon>Pieris</taxon>
    </lineage>
</organism>
<evidence type="ECO:0000256" key="1">
    <source>
        <dbReference type="SAM" id="MobiDB-lite"/>
    </source>
</evidence>
<feature type="compositionally biased region" description="Polar residues" evidence="1">
    <location>
        <begin position="1"/>
        <end position="26"/>
    </location>
</feature>
<accession>A0A821XVC8</accession>
<feature type="region of interest" description="Disordered" evidence="1">
    <location>
        <begin position="1"/>
        <end position="41"/>
    </location>
</feature>
<comment type="caution">
    <text evidence="2">The sequence shown here is derived from an EMBL/GenBank/DDBJ whole genome shotgun (WGS) entry which is preliminary data.</text>
</comment>
<feature type="compositionally biased region" description="Basic and acidic residues" evidence="1">
    <location>
        <begin position="58"/>
        <end position="67"/>
    </location>
</feature>
<dbReference type="OrthoDB" id="10257314at2759"/>
<dbReference type="EMBL" id="CAJOBZ010000070">
    <property type="protein sequence ID" value="CAF4948037.1"/>
    <property type="molecule type" value="Genomic_DNA"/>
</dbReference>
<gene>
    <name evidence="2" type="ORF">PMACD_LOCUS15393</name>
</gene>
<evidence type="ECO:0000313" key="3">
    <source>
        <dbReference type="Proteomes" id="UP000663880"/>
    </source>
</evidence>
<keyword evidence="3" id="KW-1185">Reference proteome</keyword>
<dbReference type="AlphaFoldDB" id="A0A821XVC8"/>
<name>A0A821XVC8_9NEOP</name>
<proteinExistence type="predicted"/>
<feature type="compositionally biased region" description="Basic and acidic residues" evidence="1">
    <location>
        <begin position="88"/>
        <end position="99"/>
    </location>
</feature>
<reference evidence="2" key="1">
    <citation type="submission" date="2021-02" db="EMBL/GenBank/DDBJ databases">
        <authorList>
            <person name="Steward A R."/>
        </authorList>
    </citation>
    <scope>NUCLEOTIDE SEQUENCE</scope>
</reference>
<feature type="region of interest" description="Disordered" evidence="1">
    <location>
        <begin position="58"/>
        <end position="105"/>
    </location>
</feature>